<name>A0ABY8H260_9MICC</name>
<dbReference type="Proteomes" id="UP001219037">
    <property type="component" value="Chromosome"/>
</dbReference>
<evidence type="ECO:0000256" key="1">
    <source>
        <dbReference type="ARBA" id="ARBA00022729"/>
    </source>
</evidence>
<evidence type="ECO:0000256" key="2">
    <source>
        <dbReference type="ARBA" id="ARBA00022801"/>
    </source>
</evidence>
<dbReference type="PANTHER" id="PTHR42776">
    <property type="entry name" value="SERINE PEPTIDASE S9 FAMILY MEMBER"/>
    <property type="match status" value="1"/>
</dbReference>
<keyword evidence="1" id="KW-0732">Signal</keyword>
<evidence type="ECO:0000256" key="3">
    <source>
        <dbReference type="SAM" id="MobiDB-lite"/>
    </source>
</evidence>
<dbReference type="InterPro" id="IPR001375">
    <property type="entry name" value="Peptidase_S9_cat"/>
</dbReference>
<keyword evidence="6" id="KW-1185">Reference proteome</keyword>
<dbReference type="Gene3D" id="3.40.50.1820">
    <property type="entry name" value="alpha/beta hydrolase"/>
    <property type="match status" value="1"/>
</dbReference>
<dbReference type="InterPro" id="IPR029058">
    <property type="entry name" value="AB_hydrolase_fold"/>
</dbReference>
<dbReference type="RefSeq" id="WP_278155789.1">
    <property type="nucleotide sequence ID" value="NZ_CP121252.1"/>
</dbReference>
<keyword evidence="2 5" id="KW-0378">Hydrolase</keyword>
<evidence type="ECO:0000313" key="5">
    <source>
        <dbReference type="EMBL" id="WFP15233.1"/>
    </source>
</evidence>
<evidence type="ECO:0000259" key="4">
    <source>
        <dbReference type="Pfam" id="PF00326"/>
    </source>
</evidence>
<proteinExistence type="predicted"/>
<accession>A0ABY8H260</accession>
<dbReference type="GO" id="GO:0016787">
    <property type="term" value="F:hydrolase activity"/>
    <property type="evidence" value="ECO:0007669"/>
    <property type="project" value="UniProtKB-KW"/>
</dbReference>
<sequence length="714" mass="78253">MSEPRETTDTPDTSTAPDAITTLLDAARITAVLPGPHGRILATVQQLNGKGTDYVTQLHELTADEMASPGTSVQLTRSDESVSAVSPLTTEDSDGRVYFLSSRPAAETDPNATEHSPGASLWVLPGRGEAQRLLTRPWGFNDLRASERHLVTTFRVHSQAENDSQHAELVEQRTTASVSGILHTTYPSRYWDHDLPAGRTVLGVAELPATADQAPEFRWVALPQGRLLDWDLSRDGSFVVATLQQNTAASVDATVAVRIDLPSGETTELIRSTPETSVSTGQISPDGTRVVLHRHQRWTPQQNLQASTHLFSLDKQNAQNETWLWPELDRWVDPIWVTNRQLAATSDDLGAGAIWYGADDDAAPQRMTPQVDTYTDTPNTLVTARHYSGLTTLPRTDATLDDTNTTPIRLYALADAITQAPEPIVLTLATDTAEILPLAHPGTPLRSPGQLRSVTATAEDGTELRAWLVTPEGPGPHPLAVLVHGGPWGSWNAWTYRWNPGAFVEAGYAVLLPDPAISTGYGQSMIDRGQQQLGGTPYTDILALTDVALLRPEIDESRTALAGGSYGGYMANWMAGHTEDRFRCIVTHASLWDTTSMGRTTDNAEWDRAMAEQSAEFSPHLYAEQIQVPLLVIHGNQDHRVPIGQALELWHALHTRTPQLLDDDGATVHRYLYYPDEGHWILKRGNAESWYRTVLDFLDVHVRGETSTPPATLG</sequence>
<organism evidence="5 6">
    <name type="scientific">Citricoccus muralis</name>
    <dbReference type="NCBI Taxonomy" id="169134"/>
    <lineage>
        <taxon>Bacteria</taxon>
        <taxon>Bacillati</taxon>
        <taxon>Actinomycetota</taxon>
        <taxon>Actinomycetes</taxon>
        <taxon>Micrococcales</taxon>
        <taxon>Micrococcaceae</taxon>
        <taxon>Citricoccus</taxon>
    </lineage>
</organism>
<reference evidence="5 6" key="1">
    <citation type="submission" date="2023-04" db="EMBL/GenBank/DDBJ databases">
        <title>Funneling lignin-derived compounds into biodiesel using alkali-halophilic Citricoccus sp. P2.</title>
        <authorList>
            <person name="Luo C.-B."/>
        </authorList>
    </citation>
    <scope>NUCLEOTIDE SEQUENCE [LARGE SCALE GENOMIC DNA]</scope>
    <source>
        <strain evidence="5 6">P2</strain>
    </source>
</reference>
<dbReference type="SUPFAM" id="SSF82171">
    <property type="entry name" value="DPP6 N-terminal domain-like"/>
    <property type="match status" value="1"/>
</dbReference>
<feature type="compositionally biased region" description="Polar residues" evidence="3">
    <location>
        <begin position="69"/>
        <end position="89"/>
    </location>
</feature>
<gene>
    <name evidence="5" type="ORF">P8192_07245</name>
</gene>
<feature type="region of interest" description="Disordered" evidence="3">
    <location>
        <begin position="68"/>
        <end position="89"/>
    </location>
</feature>
<dbReference type="Pfam" id="PF00326">
    <property type="entry name" value="Peptidase_S9"/>
    <property type="match status" value="1"/>
</dbReference>
<dbReference type="EMBL" id="CP121252">
    <property type="protein sequence ID" value="WFP15233.1"/>
    <property type="molecule type" value="Genomic_DNA"/>
</dbReference>
<feature type="domain" description="Peptidase S9 prolyl oligopeptidase catalytic" evidence="4">
    <location>
        <begin position="494"/>
        <end position="702"/>
    </location>
</feature>
<dbReference type="SUPFAM" id="SSF53474">
    <property type="entry name" value="alpha/beta-Hydrolases"/>
    <property type="match status" value="1"/>
</dbReference>
<protein>
    <submittedName>
        <fullName evidence="5">Alpha/beta fold hydrolase</fullName>
    </submittedName>
</protein>
<evidence type="ECO:0000313" key="6">
    <source>
        <dbReference type="Proteomes" id="UP001219037"/>
    </source>
</evidence>
<dbReference type="PANTHER" id="PTHR42776:SF13">
    <property type="entry name" value="DIPEPTIDYL-PEPTIDASE 5"/>
    <property type="match status" value="1"/>
</dbReference>